<accession>A0AAD8VW71</accession>
<evidence type="ECO:0000313" key="2">
    <source>
        <dbReference type="EMBL" id="KAK1625937.1"/>
    </source>
</evidence>
<proteinExistence type="predicted"/>
<dbReference type="AlphaFoldDB" id="A0AAD8VW71"/>
<dbReference type="EMBL" id="JAUUTY010000005">
    <property type="protein sequence ID" value="KAK1625937.1"/>
    <property type="molecule type" value="Genomic_DNA"/>
</dbReference>
<feature type="compositionally biased region" description="Low complexity" evidence="1">
    <location>
        <begin position="78"/>
        <end position="104"/>
    </location>
</feature>
<sequence>MAGAVGAGMGSGPAATGPRAAACWGSGLVARGGNCQRREHAGEPGRRRTARGVRENRVGGELREARGRTGPAAGGAVGTRPAAGGTGGTRPATVGASEASSAAAGVREAAEASSRWGVRDTARWEFVVNQTRDAF</sequence>
<dbReference type="Proteomes" id="UP001231189">
    <property type="component" value="Unassembled WGS sequence"/>
</dbReference>
<evidence type="ECO:0000313" key="3">
    <source>
        <dbReference type="Proteomes" id="UP001231189"/>
    </source>
</evidence>
<feature type="compositionally biased region" description="Basic and acidic residues" evidence="1">
    <location>
        <begin position="36"/>
        <end position="67"/>
    </location>
</feature>
<comment type="caution">
    <text evidence="2">The sequence shown here is derived from an EMBL/GenBank/DDBJ whole genome shotgun (WGS) entry which is preliminary data.</text>
</comment>
<keyword evidence="3" id="KW-1185">Reference proteome</keyword>
<evidence type="ECO:0000256" key="1">
    <source>
        <dbReference type="SAM" id="MobiDB-lite"/>
    </source>
</evidence>
<protein>
    <submittedName>
        <fullName evidence="2">Uncharacterized protein</fullName>
    </submittedName>
</protein>
<reference evidence="2" key="1">
    <citation type="submission" date="2023-07" db="EMBL/GenBank/DDBJ databases">
        <title>A chromosome-level genome assembly of Lolium multiflorum.</title>
        <authorList>
            <person name="Chen Y."/>
            <person name="Copetti D."/>
            <person name="Kolliker R."/>
            <person name="Studer B."/>
        </authorList>
    </citation>
    <scope>NUCLEOTIDE SEQUENCE</scope>
    <source>
        <strain evidence="2">02402/16</strain>
        <tissue evidence="2">Leaf</tissue>
    </source>
</reference>
<name>A0AAD8VW71_LOLMU</name>
<organism evidence="2 3">
    <name type="scientific">Lolium multiflorum</name>
    <name type="common">Italian ryegrass</name>
    <name type="synonym">Lolium perenne subsp. multiflorum</name>
    <dbReference type="NCBI Taxonomy" id="4521"/>
    <lineage>
        <taxon>Eukaryota</taxon>
        <taxon>Viridiplantae</taxon>
        <taxon>Streptophyta</taxon>
        <taxon>Embryophyta</taxon>
        <taxon>Tracheophyta</taxon>
        <taxon>Spermatophyta</taxon>
        <taxon>Magnoliopsida</taxon>
        <taxon>Liliopsida</taxon>
        <taxon>Poales</taxon>
        <taxon>Poaceae</taxon>
        <taxon>BOP clade</taxon>
        <taxon>Pooideae</taxon>
        <taxon>Poodae</taxon>
        <taxon>Poeae</taxon>
        <taxon>Poeae Chloroplast Group 2 (Poeae type)</taxon>
        <taxon>Loliodinae</taxon>
        <taxon>Loliinae</taxon>
        <taxon>Lolium</taxon>
    </lineage>
</organism>
<gene>
    <name evidence="2" type="ORF">QYE76_000252</name>
</gene>
<feature type="region of interest" description="Disordered" evidence="1">
    <location>
        <begin position="35"/>
        <end position="104"/>
    </location>
</feature>